<reference evidence="2" key="1">
    <citation type="submission" date="2021-06" db="EMBL/GenBank/DDBJ databases">
        <authorList>
            <person name="Kallberg Y."/>
            <person name="Tangrot J."/>
            <person name="Rosling A."/>
        </authorList>
    </citation>
    <scope>NUCLEOTIDE SEQUENCE</scope>
    <source>
        <strain evidence="2">FL966</strain>
    </source>
</reference>
<protein>
    <submittedName>
        <fullName evidence="2">25161_t:CDS:1</fullName>
    </submittedName>
</protein>
<comment type="caution">
    <text evidence="2">The sequence shown here is derived from an EMBL/GenBank/DDBJ whole genome shotgun (WGS) entry which is preliminary data.</text>
</comment>
<name>A0A9N9G5P1_9GLOM</name>
<evidence type="ECO:0000313" key="3">
    <source>
        <dbReference type="Proteomes" id="UP000789759"/>
    </source>
</evidence>
<dbReference type="AlphaFoldDB" id="A0A9N9G5P1"/>
<feature type="region of interest" description="Disordered" evidence="1">
    <location>
        <begin position="67"/>
        <end position="113"/>
    </location>
</feature>
<proteinExistence type="predicted"/>
<evidence type="ECO:0000313" key="2">
    <source>
        <dbReference type="EMBL" id="CAG8582227.1"/>
    </source>
</evidence>
<gene>
    <name evidence="2" type="ORF">CPELLU_LOCUS6144</name>
</gene>
<accession>A0A9N9G5P1</accession>
<dbReference type="EMBL" id="CAJVQA010003743">
    <property type="protein sequence ID" value="CAG8582227.1"/>
    <property type="molecule type" value="Genomic_DNA"/>
</dbReference>
<sequence length="113" mass="12922">MGYENHKINNLCLIKHYLQQMSWGSHVEACDLPCLKRKKGVPSKHVVLNDQDKLEIVKTCHKGMVNAYEPESASKRDEDREGLINKEQMDEGEYISSKDNLVGKHNDIQNIGN</sequence>
<organism evidence="2 3">
    <name type="scientific">Cetraspora pellucida</name>
    <dbReference type="NCBI Taxonomy" id="1433469"/>
    <lineage>
        <taxon>Eukaryota</taxon>
        <taxon>Fungi</taxon>
        <taxon>Fungi incertae sedis</taxon>
        <taxon>Mucoromycota</taxon>
        <taxon>Glomeromycotina</taxon>
        <taxon>Glomeromycetes</taxon>
        <taxon>Diversisporales</taxon>
        <taxon>Gigasporaceae</taxon>
        <taxon>Cetraspora</taxon>
    </lineage>
</organism>
<keyword evidence="3" id="KW-1185">Reference proteome</keyword>
<dbReference type="Proteomes" id="UP000789759">
    <property type="component" value="Unassembled WGS sequence"/>
</dbReference>
<feature type="compositionally biased region" description="Basic and acidic residues" evidence="1">
    <location>
        <begin position="72"/>
        <end position="89"/>
    </location>
</feature>
<evidence type="ECO:0000256" key="1">
    <source>
        <dbReference type="SAM" id="MobiDB-lite"/>
    </source>
</evidence>